<protein>
    <submittedName>
        <fullName evidence="2">Uncharacterized protein</fullName>
    </submittedName>
</protein>
<gene>
    <name evidence="2" type="ORF">SCARR_02521</name>
</gene>
<evidence type="ECO:0000313" key="2">
    <source>
        <dbReference type="EMBL" id="VGO20458.1"/>
    </source>
</evidence>
<dbReference type="RefSeq" id="WP_136061876.1">
    <property type="nucleotide sequence ID" value="NZ_CAAHFH010000001.1"/>
</dbReference>
<name>A0A6C2UK31_9BACT</name>
<evidence type="ECO:0000256" key="1">
    <source>
        <dbReference type="SAM" id="Phobius"/>
    </source>
</evidence>
<feature type="transmembrane region" description="Helical" evidence="1">
    <location>
        <begin position="56"/>
        <end position="78"/>
    </location>
</feature>
<keyword evidence="3" id="KW-1185">Reference proteome</keyword>
<keyword evidence="1" id="KW-1133">Transmembrane helix</keyword>
<keyword evidence="1" id="KW-0812">Transmembrane</keyword>
<proteinExistence type="predicted"/>
<dbReference type="AlphaFoldDB" id="A0A6C2UK31"/>
<sequence>MKTVHIARALLALLNLFAGLILMRFTVSKLAAWPISVAAFEDMAKPLGLDPTAFRISTGFIIGIASLSFFINCLIVLLKKGDNRKRTRIFTINNLYSIGAMTGALLSEFFLRSSTKWMLVYIAIGIICISLTNIASCHKSILNAFFDKGQGDR</sequence>
<keyword evidence="1" id="KW-0472">Membrane</keyword>
<reference evidence="2 3" key="1">
    <citation type="submission" date="2019-04" db="EMBL/GenBank/DDBJ databases">
        <authorList>
            <person name="Van Vliet M D."/>
        </authorList>
    </citation>
    <scope>NUCLEOTIDE SEQUENCE [LARGE SCALE GENOMIC DNA]</scope>
    <source>
        <strain evidence="2 3">F21</strain>
    </source>
</reference>
<organism evidence="2 3">
    <name type="scientific">Pontiella sulfatireligans</name>
    <dbReference type="NCBI Taxonomy" id="2750658"/>
    <lineage>
        <taxon>Bacteria</taxon>
        <taxon>Pseudomonadati</taxon>
        <taxon>Kiritimatiellota</taxon>
        <taxon>Kiritimatiellia</taxon>
        <taxon>Kiritimatiellales</taxon>
        <taxon>Pontiellaceae</taxon>
        <taxon>Pontiella</taxon>
    </lineage>
</organism>
<accession>A0A6C2UK31</accession>
<feature type="transmembrane region" description="Helical" evidence="1">
    <location>
        <begin position="90"/>
        <end position="111"/>
    </location>
</feature>
<feature type="transmembrane region" description="Helical" evidence="1">
    <location>
        <begin position="117"/>
        <end position="135"/>
    </location>
</feature>
<dbReference type="Proteomes" id="UP000346198">
    <property type="component" value="Unassembled WGS sequence"/>
</dbReference>
<evidence type="ECO:0000313" key="3">
    <source>
        <dbReference type="Proteomes" id="UP000346198"/>
    </source>
</evidence>
<dbReference type="EMBL" id="CAAHFH010000001">
    <property type="protein sequence ID" value="VGO20458.1"/>
    <property type="molecule type" value="Genomic_DNA"/>
</dbReference>